<evidence type="ECO:0000313" key="2">
    <source>
        <dbReference type="EMBL" id="GAI79684.1"/>
    </source>
</evidence>
<dbReference type="AlphaFoldDB" id="X1TI10"/>
<dbReference type="EMBL" id="BARW01013416">
    <property type="protein sequence ID" value="GAI79684.1"/>
    <property type="molecule type" value="Genomic_DNA"/>
</dbReference>
<evidence type="ECO:0000259" key="1">
    <source>
        <dbReference type="Pfam" id="PF18998"/>
    </source>
</evidence>
<feature type="domain" description="Bacterial repeat" evidence="1">
    <location>
        <begin position="60"/>
        <end position="117"/>
    </location>
</feature>
<gene>
    <name evidence="2" type="ORF">S12H4_24611</name>
</gene>
<accession>X1TI10</accession>
<organism evidence="2">
    <name type="scientific">marine sediment metagenome</name>
    <dbReference type="NCBI Taxonomy" id="412755"/>
    <lineage>
        <taxon>unclassified sequences</taxon>
        <taxon>metagenomes</taxon>
        <taxon>ecological metagenomes</taxon>
    </lineage>
</organism>
<name>X1TI10_9ZZZZ</name>
<proteinExistence type="predicted"/>
<reference evidence="2" key="1">
    <citation type="journal article" date="2014" name="Front. Microbiol.">
        <title>High frequency of phylogenetically diverse reductive dehalogenase-homologous genes in deep subseafloor sedimentary metagenomes.</title>
        <authorList>
            <person name="Kawai M."/>
            <person name="Futagami T."/>
            <person name="Toyoda A."/>
            <person name="Takaki Y."/>
            <person name="Nishi S."/>
            <person name="Hori S."/>
            <person name="Arai W."/>
            <person name="Tsubouchi T."/>
            <person name="Morono Y."/>
            <person name="Uchiyama I."/>
            <person name="Ito T."/>
            <person name="Fujiyama A."/>
            <person name="Inagaki F."/>
            <person name="Takami H."/>
        </authorList>
    </citation>
    <scope>NUCLEOTIDE SEQUENCE</scope>
    <source>
        <strain evidence="2">Expedition CK06-06</strain>
    </source>
</reference>
<sequence>MAIEIKEEWYPMPPQLGPPLPRSMEVYWPWVKRPAPPEIPEIPKIPLPPPPGVPPPAKYRLYVYTVGKGTVSPVDGEYPAGSIITLTAKPGYGAAFDRWAGDAAGISPMFNITMDRSKSAT</sequence>
<dbReference type="Pfam" id="PF18998">
    <property type="entry name" value="Flg_new_2"/>
    <property type="match status" value="1"/>
</dbReference>
<dbReference type="InterPro" id="IPR044060">
    <property type="entry name" value="Bacterial_rp_domain"/>
</dbReference>
<comment type="caution">
    <text evidence="2">The sequence shown here is derived from an EMBL/GenBank/DDBJ whole genome shotgun (WGS) entry which is preliminary data.</text>
</comment>
<feature type="non-terminal residue" evidence="2">
    <location>
        <position position="121"/>
    </location>
</feature>
<protein>
    <recommendedName>
        <fullName evidence="1">Bacterial repeat domain-containing protein</fullName>
    </recommendedName>
</protein>